<feature type="binding site" evidence="13">
    <location>
        <begin position="65"/>
        <end position="68"/>
    </location>
    <ligand>
        <name>ATP</name>
        <dbReference type="ChEBI" id="CHEBI:30616"/>
    </ligand>
</feature>
<dbReference type="GO" id="GO:0046872">
    <property type="term" value="F:metal ion binding"/>
    <property type="evidence" value="ECO:0007669"/>
    <property type="project" value="UniProtKB-KW"/>
</dbReference>
<evidence type="ECO:0000256" key="15">
    <source>
        <dbReference type="PROSITE-ProRule" id="PRU10132"/>
    </source>
</evidence>
<feature type="domain" description="Ubiquitin-activating enzyme SCCH" evidence="18">
    <location>
        <begin position="301"/>
        <end position="367"/>
    </location>
</feature>
<feature type="binding site" evidence="14">
    <location>
        <position position="431"/>
    </location>
    <ligand>
        <name>Zn(2+)</name>
        <dbReference type="ChEBI" id="CHEBI:29105"/>
    </ligand>
</feature>
<dbReference type="GO" id="GO:0019948">
    <property type="term" value="F:SUMO activating enzyme activity"/>
    <property type="evidence" value="ECO:0007669"/>
    <property type="project" value="UniProtKB-UniRule"/>
</dbReference>
<dbReference type="InterPro" id="IPR030661">
    <property type="entry name" value="Uba2"/>
</dbReference>
<dbReference type="GO" id="GO:0031510">
    <property type="term" value="C:SUMO activating enzyme complex"/>
    <property type="evidence" value="ECO:0007669"/>
    <property type="project" value="UniProtKB-UniRule"/>
</dbReference>
<dbReference type="OrthoDB" id="10255449at2759"/>
<dbReference type="InterPro" id="IPR033127">
    <property type="entry name" value="UBQ-activ_enz_E1_Cys_AS"/>
</dbReference>
<dbReference type="EMBL" id="MU005995">
    <property type="protein sequence ID" value="KAF2859251.1"/>
    <property type="molecule type" value="Genomic_DNA"/>
</dbReference>
<dbReference type="Pfam" id="PF10585">
    <property type="entry name" value="UBA_E1_SCCH"/>
    <property type="match status" value="1"/>
</dbReference>
<name>A0A6A7BVM4_9PEZI</name>
<dbReference type="InterPro" id="IPR023318">
    <property type="entry name" value="Ub_act_enz_dom_a_sf"/>
</dbReference>
<dbReference type="Pfam" id="PF00899">
    <property type="entry name" value="ThiF"/>
    <property type="match status" value="1"/>
</dbReference>
<proteinExistence type="inferred from homology"/>
<evidence type="ECO:0000256" key="13">
    <source>
        <dbReference type="PIRSR" id="PIRSR039133-2"/>
    </source>
</evidence>
<keyword evidence="8 11" id="KW-0862">Zinc</keyword>
<keyword evidence="20" id="KW-1185">Reference proteome</keyword>
<evidence type="ECO:0000256" key="4">
    <source>
        <dbReference type="ARBA" id="ARBA00022679"/>
    </source>
</evidence>
<evidence type="ECO:0000256" key="6">
    <source>
        <dbReference type="ARBA" id="ARBA00022741"/>
    </source>
</evidence>
<feature type="binding site" evidence="13">
    <location>
        <begin position="33"/>
        <end position="38"/>
    </location>
    <ligand>
        <name>ATP</name>
        <dbReference type="ChEBI" id="CHEBI:30616"/>
    </ligand>
</feature>
<evidence type="ECO:0000256" key="5">
    <source>
        <dbReference type="ARBA" id="ARBA00022723"/>
    </source>
</evidence>
<evidence type="ECO:0000313" key="20">
    <source>
        <dbReference type="Proteomes" id="UP000799421"/>
    </source>
</evidence>
<evidence type="ECO:0000256" key="12">
    <source>
        <dbReference type="PIRSR" id="PIRSR039133-1"/>
    </source>
</evidence>
<dbReference type="GO" id="GO:0005524">
    <property type="term" value="F:ATP binding"/>
    <property type="evidence" value="ECO:0007669"/>
    <property type="project" value="UniProtKB-UniRule"/>
</dbReference>
<dbReference type="PROSITE" id="PS00865">
    <property type="entry name" value="UBIQUITIN_ACTIVAT_2"/>
    <property type="match status" value="1"/>
</dbReference>
<dbReference type="AlphaFoldDB" id="A0A6A7BVM4"/>
<dbReference type="InterPro" id="IPR000594">
    <property type="entry name" value="ThiF_NAD_FAD-bd"/>
</dbReference>
<evidence type="ECO:0000256" key="1">
    <source>
        <dbReference type="ARBA" id="ARBA00004123"/>
    </source>
</evidence>
<dbReference type="GO" id="GO:0016925">
    <property type="term" value="P:protein sumoylation"/>
    <property type="evidence" value="ECO:0007669"/>
    <property type="project" value="UniProtKB-UniRule"/>
</dbReference>
<dbReference type="InterPro" id="IPR045886">
    <property type="entry name" value="ThiF/MoeB/HesA"/>
</dbReference>
<organism evidence="19 20">
    <name type="scientific">Piedraia hortae CBS 480.64</name>
    <dbReference type="NCBI Taxonomy" id="1314780"/>
    <lineage>
        <taxon>Eukaryota</taxon>
        <taxon>Fungi</taxon>
        <taxon>Dikarya</taxon>
        <taxon>Ascomycota</taxon>
        <taxon>Pezizomycotina</taxon>
        <taxon>Dothideomycetes</taxon>
        <taxon>Dothideomycetidae</taxon>
        <taxon>Capnodiales</taxon>
        <taxon>Piedraiaceae</taxon>
        <taxon>Piedraia</taxon>
    </lineage>
</organism>
<dbReference type="InterPro" id="IPR042449">
    <property type="entry name" value="Ub-E1_IAD_1"/>
</dbReference>
<feature type="binding site" evidence="14">
    <location>
        <position position="167"/>
    </location>
    <ligand>
        <name>Zn(2+)</name>
        <dbReference type="ChEBI" id="CHEBI:29105"/>
    </ligand>
</feature>
<dbReference type="Gene3D" id="1.10.10.520">
    <property type="entry name" value="Ubiquitin activating enzymes (Uba3). Chain: B, domain 2"/>
    <property type="match status" value="1"/>
</dbReference>
<dbReference type="PIRSF" id="PIRSF039133">
    <property type="entry name" value="SUMO_E1B"/>
    <property type="match status" value="1"/>
</dbReference>
<feature type="region of interest" description="Disordered" evidence="16">
    <location>
        <begin position="524"/>
        <end position="573"/>
    </location>
</feature>
<evidence type="ECO:0000256" key="2">
    <source>
        <dbReference type="ARBA" id="ARBA00004718"/>
    </source>
</evidence>
<dbReference type="GO" id="GO:0016740">
    <property type="term" value="F:transferase activity"/>
    <property type="evidence" value="ECO:0007669"/>
    <property type="project" value="UniProtKB-KW"/>
</dbReference>
<keyword evidence="10" id="KW-0539">Nucleus</keyword>
<keyword evidence="9 11" id="KW-0067">ATP-binding</keyword>
<dbReference type="GO" id="GO:0005737">
    <property type="term" value="C:cytoplasm"/>
    <property type="evidence" value="ECO:0007669"/>
    <property type="project" value="TreeGrafter"/>
</dbReference>
<protein>
    <recommendedName>
        <fullName evidence="11">Ubiquitin-activating enzyme E1-like</fullName>
    </recommendedName>
</protein>
<dbReference type="Gene3D" id="3.10.290.20">
    <property type="entry name" value="Ubiquitin-like 2 activating enzyme e1b. Chain: B, domain 3"/>
    <property type="match status" value="1"/>
</dbReference>
<feature type="binding site" evidence="14">
    <location>
        <position position="170"/>
    </location>
    <ligand>
        <name>Zn(2+)</name>
        <dbReference type="ChEBI" id="CHEBI:29105"/>
    </ligand>
</feature>
<dbReference type="PANTHER" id="PTHR10953:SF5">
    <property type="entry name" value="SUMO-ACTIVATING ENZYME SUBUNIT 2"/>
    <property type="match status" value="1"/>
</dbReference>
<dbReference type="InterPro" id="IPR035985">
    <property type="entry name" value="Ubiquitin-activating_enz"/>
</dbReference>
<evidence type="ECO:0000256" key="11">
    <source>
        <dbReference type="PIRNR" id="PIRNR039133"/>
    </source>
</evidence>
<dbReference type="PANTHER" id="PTHR10953">
    <property type="entry name" value="UBIQUITIN-ACTIVATING ENZYME E1"/>
    <property type="match status" value="1"/>
</dbReference>
<evidence type="ECO:0000256" key="3">
    <source>
        <dbReference type="ARBA" id="ARBA00005673"/>
    </source>
</evidence>
<gene>
    <name evidence="19" type="ORF">K470DRAFT_259011</name>
</gene>
<comment type="pathway">
    <text evidence="2 11">Protein modification; protein sumoylation.</text>
</comment>
<sequence length="589" mass="64352">MGPKVQPREAPLARTLSPAVLESIKRSKVLLVGAGGIGCELLKDLVLSSFLHITLIDLDTIDLSNLNRQFLFRKQHIGQSKARVAKATALQFNPSVTIDAKCANILAPEFNVPFYKSFDLVFNALDNLAARRHVNKMCLAADVPLIESGTTGYNGQVQPIRRGKTECYDCSPKPVQKSYPICTIRSTPSQTIHCIVWAKSYLLPELFGESGEAGGYEETEGEDAAEVAQLRAEAAELRMLRTLAGAELVDAVVQKVFVKDIQRLCGMKEMWAHRKPPTPLDPSRLHDKQSGLDAADLALQDQRILSIAENFAVFAHALEELKSRSRGGSVDIEFDKDDPPTLHFVSAAANLRAAIFGLPLQSEWEIKRMAGNIIPAIATSNALVASLCVMQGIKILANNRGLEGCKMVFLTAKSADRIVAAQPLAPPNPACAVCSCSYARVRVPEKGATLRDLLDFLTANLGYDSEDVSIAAQVGVIYEVDFDDNLQNSLWQYFEKGGFVVASDNTKVDLVLWGELADGELRIDDGEESQVQVPEKYKSQEEDKNDDVTMDDEGESVAGVKRKRSPDNLEEEDVGGNKVLVVEDGVIVL</sequence>
<evidence type="ECO:0000256" key="9">
    <source>
        <dbReference type="ARBA" id="ARBA00022840"/>
    </source>
</evidence>
<evidence type="ECO:0000256" key="16">
    <source>
        <dbReference type="SAM" id="MobiDB-lite"/>
    </source>
</evidence>
<feature type="binding site" evidence="13">
    <location>
        <position position="57"/>
    </location>
    <ligand>
        <name>ATP</name>
        <dbReference type="ChEBI" id="CHEBI:30616"/>
    </ligand>
</feature>
<dbReference type="UniPathway" id="UPA00886"/>
<feature type="compositionally biased region" description="Acidic residues" evidence="16">
    <location>
        <begin position="543"/>
        <end position="555"/>
    </location>
</feature>
<evidence type="ECO:0000259" key="17">
    <source>
        <dbReference type="Pfam" id="PF00899"/>
    </source>
</evidence>
<feature type="domain" description="THIF-type NAD/FAD binding fold" evidence="17">
    <location>
        <begin position="16"/>
        <end position="431"/>
    </location>
</feature>
<evidence type="ECO:0000256" key="7">
    <source>
        <dbReference type="ARBA" id="ARBA00022786"/>
    </source>
</evidence>
<comment type="similarity">
    <text evidence="3 11">Belongs to the ubiquitin-activating E1 family.</text>
</comment>
<evidence type="ECO:0000256" key="8">
    <source>
        <dbReference type="ARBA" id="ARBA00022833"/>
    </source>
</evidence>
<dbReference type="FunFam" id="3.40.50.720:FF:000618">
    <property type="entry name" value="SUMO-activating enzyme subunit 2"/>
    <property type="match status" value="1"/>
</dbReference>
<feature type="binding site" evidence="14">
    <location>
        <position position="434"/>
    </location>
    <ligand>
        <name>Zn(2+)</name>
        <dbReference type="ChEBI" id="CHEBI:29105"/>
    </ligand>
</feature>
<evidence type="ECO:0000256" key="10">
    <source>
        <dbReference type="ARBA" id="ARBA00023242"/>
    </source>
</evidence>
<keyword evidence="5 11" id="KW-0479">Metal-binding</keyword>
<comment type="subcellular location">
    <subcellularLocation>
        <location evidence="1">Nucleus</location>
    </subcellularLocation>
</comment>
<dbReference type="InterPro" id="IPR019572">
    <property type="entry name" value="UBA_E1_SCCH"/>
</dbReference>
<keyword evidence="4" id="KW-0808">Transferase</keyword>
<dbReference type="SUPFAM" id="SSF69572">
    <property type="entry name" value="Activating enzymes of the ubiquitin-like proteins"/>
    <property type="match status" value="1"/>
</dbReference>
<evidence type="ECO:0000256" key="14">
    <source>
        <dbReference type="PIRSR" id="PIRSR039133-3"/>
    </source>
</evidence>
<evidence type="ECO:0000313" key="19">
    <source>
        <dbReference type="EMBL" id="KAF2859251.1"/>
    </source>
</evidence>
<comment type="subunit">
    <text evidence="11">Heterodimer.</text>
</comment>
<keyword evidence="6 11" id="KW-0547">Nucleotide-binding</keyword>
<dbReference type="FunFam" id="3.50.50.80:FF:000002">
    <property type="entry name" value="SUMO-activating enzyme subunit 2"/>
    <property type="match status" value="1"/>
</dbReference>
<dbReference type="Gene3D" id="3.50.50.80">
    <property type="entry name" value="Ubiquitin-activating enzyme E1, inactive adenylation domain, subdomain 1"/>
    <property type="match status" value="1"/>
</dbReference>
<accession>A0A6A7BVM4</accession>
<feature type="binding site" evidence="13">
    <location>
        <position position="81"/>
    </location>
    <ligand>
        <name>ATP</name>
        <dbReference type="ChEBI" id="CHEBI:30616"/>
    </ligand>
</feature>
<reference evidence="19" key="1">
    <citation type="journal article" date="2020" name="Stud. Mycol.">
        <title>101 Dothideomycetes genomes: a test case for predicting lifestyles and emergence of pathogens.</title>
        <authorList>
            <person name="Haridas S."/>
            <person name="Albert R."/>
            <person name="Binder M."/>
            <person name="Bloem J."/>
            <person name="Labutti K."/>
            <person name="Salamov A."/>
            <person name="Andreopoulos B."/>
            <person name="Baker S."/>
            <person name="Barry K."/>
            <person name="Bills G."/>
            <person name="Bluhm B."/>
            <person name="Cannon C."/>
            <person name="Castanera R."/>
            <person name="Culley D."/>
            <person name="Daum C."/>
            <person name="Ezra D."/>
            <person name="Gonzalez J."/>
            <person name="Henrissat B."/>
            <person name="Kuo A."/>
            <person name="Liang C."/>
            <person name="Lipzen A."/>
            <person name="Lutzoni F."/>
            <person name="Magnuson J."/>
            <person name="Mondo S."/>
            <person name="Nolan M."/>
            <person name="Ohm R."/>
            <person name="Pangilinan J."/>
            <person name="Park H.-J."/>
            <person name="Ramirez L."/>
            <person name="Alfaro M."/>
            <person name="Sun H."/>
            <person name="Tritt A."/>
            <person name="Yoshinaga Y."/>
            <person name="Zwiers L.-H."/>
            <person name="Turgeon B."/>
            <person name="Goodwin S."/>
            <person name="Spatafora J."/>
            <person name="Crous P."/>
            <person name="Grigoriev I."/>
        </authorList>
    </citation>
    <scope>NUCLEOTIDE SEQUENCE</scope>
    <source>
        <strain evidence="19">CBS 480.64</strain>
    </source>
</reference>
<keyword evidence="7 11" id="KW-0833">Ubl conjugation pathway</keyword>
<dbReference type="Proteomes" id="UP000799421">
    <property type="component" value="Unassembled WGS sequence"/>
</dbReference>
<feature type="active site" description="Glycyl thioester intermediate" evidence="12 15">
    <location>
        <position position="182"/>
    </location>
</feature>
<evidence type="ECO:0000259" key="18">
    <source>
        <dbReference type="Pfam" id="PF10585"/>
    </source>
</evidence>
<feature type="binding site" evidence="13">
    <location>
        <begin position="126"/>
        <end position="131"/>
    </location>
    <ligand>
        <name>ATP</name>
        <dbReference type="ChEBI" id="CHEBI:30616"/>
    </ligand>
</feature>